<reference evidence="11" key="1">
    <citation type="journal article" date="2019" name="Int. J. Syst. Evol. Microbiol.">
        <title>The Global Catalogue of Microorganisms (GCM) 10K type strain sequencing project: providing services to taxonomists for standard genome sequencing and annotation.</title>
        <authorList>
            <consortium name="The Broad Institute Genomics Platform"/>
            <consortium name="The Broad Institute Genome Sequencing Center for Infectious Disease"/>
            <person name="Wu L."/>
            <person name="Ma J."/>
        </authorList>
    </citation>
    <scope>NUCLEOTIDE SEQUENCE [LARGE SCALE GENOMIC DNA]</scope>
    <source>
        <strain evidence="11">TISTR 1511</strain>
    </source>
</reference>
<name>A0ABW5RJU4_9MICO</name>
<comment type="catalytic activity">
    <reaction evidence="8">
        <text>(sulfur carrier)-H + L-cysteine = (sulfur carrier)-SH + L-alanine</text>
        <dbReference type="Rhea" id="RHEA:43892"/>
        <dbReference type="Rhea" id="RHEA-COMP:14737"/>
        <dbReference type="Rhea" id="RHEA-COMP:14739"/>
        <dbReference type="ChEBI" id="CHEBI:29917"/>
        <dbReference type="ChEBI" id="CHEBI:35235"/>
        <dbReference type="ChEBI" id="CHEBI:57972"/>
        <dbReference type="ChEBI" id="CHEBI:64428"/>
        <dbReference type="EC" id="2.8.1.7"/>
    </reaction>
</comment>
<evidence type="ECO:0000256" key="4">
    <source>
        <dbReference type="ARBA" id="ARBA00022723"/>
    </source>
</evidence>
<evidence type="ECO:0000256" key="1">
    <source>
        <dbReference type="ARBA" id="ARBA00001933"/>
    </source>
</evidence>
<keyword evidence="6" id="KW-0408">Iron</keyword>
<proteinExistence type="inferred from homology"/>
<gene>
    <name evidence="10" type="ORF">ACFSUQ_05560</name>
</gene>
<dbReference type="Pfam" id="PF00266">
    <property type="entry name" value="Aminotran_5"/>
    <property type="match status" value="1"/>
</dbReference>
<evidence type="ECO:0000256" key="5">
    <source>
        <dbReference type="ARBA" id="ARBA00022898"/>
    </source>
</evidence>
<sequence length="397" mass="41452">MSIYLDHAATSPLRPEARDAWLAAHETNGNPSSIHASGQRARMHLETAREGIARHLGAQPIEVVCTSGGTESINLAIKGLYWSRQREGAGNRILTTAAEHHATLDAIKWLVENQGAEVTFIDVDETGCIRLEQLDRELSAGNVALVTSLHANNEVGTVQPVRAICELAERHGVPAHIDAVSSLGSLPVSLHEFGAAAVSVSAHKVGGPVGVGALAVSRTVTADALLHGGGQQRGMRSGTLDLAGNAAFAAALEVACTDAAREHLRSLRDLLIAEVRASVPEARLLGADPDATLDDNGLLQPARLPGNAHFEFPGAQGDSMLYLLDMSQISVSTGSACQAGIPEPSHVVLAMGGSEQAAKSVLRITLGWDTTEADVRALAAALPDAYAKACKAGFSNR</sequence>
<evidence type="ECO:0000313" key="10">
    <source>
        <dbReference type="EMBL" id="MFD2674769.1"/>
    </source>
</evidence>
<dbReference type="InterPro" id="IPR015421">
    <property type="entry name" value="PyrdxlP-dep_Trfase_major"/>
</dbReference>
<evidence type="ECO:0000256" key="2">
    <source>
        <dbReference type="ARBA" id="ARBA00006490"/>
    </source>
</evidence>
<dbReference type="EMBL" id="JBHUNF010000003">
    <property type="protein sequence ID" value="MFD2674769.1"/>
    <property type="molecule type" value="Genomic_DNA"/>
</dbReference>
<dbReference type="InterPro" id="IPR000192">
    <property type="entry name" value="Aminotrans_V_dom"/>
</dbReference>
<dbReference type="SUPFAM" id="SSF53383">
    <property type="entry name" value="PLP-dependent transferases"/>
    <property type="match status" value="1"/>
</dbReference>
<organism evidence="10 11">
    <name type="scientific">Gulosibacter bifidus</name>
    <dbReference type="NCBI Taxonomy" id="272239"/>
    <lineage>
        <taxon>Bacteria</taxon>
        <taxon>Bacillati</taxon>
        <taxon>Actinomycetota</taxon>
        <taxon>Actinomycetes</taxon>
        <taxon>Micrococcales</taxon>
        <taxon>Microbacteriaceae</taxon>
        <taxon>Gulosibacter</taxon>
    </lineage>
</organism>
<evidence type="ECO:0000256" key="8">
    <source>
        <dbReference type="ARBA" id="ARBA00050776"/>
    </source>
</evidence>
<dbReference type="PANTHER" id="PTHR11601:SF34">
    <property type="entry name" value="CYSTEINE DESULFURASE"/>
    <property type="match status" value="1"/>
</dbReference>
<keyword evidence="7" id="KW-0411">Iron-sulfur</keyword>
<keyword evidence="11" id="KW-1185">Reference proteome</keyword>
<dbReference type="InterPro" id="IPR016454">
    <property type="entry name" value="Cysteine_dSase"/>
</dbReference>
<accession>A0ABW5RJU4</accession>
<dbReference type="Gene3D" id="3.40.640.10">
    <property type="entry name" value="Type I PLP-dependent aspartate aminotransferase-like (Major domain)"/>
    <property type="match status" value="1"/>
</dbReference>
<comment type="cofactor">
    <cofactor evidence="1">
        <name>pyridoxal 5'-phosphate</name>
        <dbReference type="ChEBI" id="CHEBI:597326"/>
    </cofactor>
</comment>
<evidence type="ECO:0000256" key="7">
    <source>
        <dbReference type="ARBA" id="ARBA00023014"/>
    </source>
</evidence>
<dbReference type="InterPro" id="IPR015422">
    <property type="entry name" value="PyrdxlP-dep_Trfase_small"/>
</dbReference>
<dbReference type="InterPro" id="IPR015424">
    <property type="entry name" value="PyrdxlP-dep_Trfase"/>
</dbReference>
<evidence type="ECO:0000256" key="3">
    <source>
        <dbReference type="ARBA" id="ARBA00022679"/>
    </source>
</evidence>
<evidence type="ECO:0000259" key="9">
    <source>
        <dbReference type="Pfam" id="PF00266"/>
    </source>
</evidence>
<comment type="caution">
    <text evidence="10">The sequence shown here is derived from an EMBL/GenBank/DDBJ whole genome shotgun (WGS) entry which is preliminary data.</text>
</comment>
<keyword evidence="3" id="KW-0808">Transferase</keyword>
<evidence type="ECO:0000313" key="11">
    <source>
        <dbReference type="Proteomes" id="UP001597453"/>
    </source>
</evidence>
<evidence type="ECO:0000256" key="6">
    <source>
        <dbReference type="ARBA" id="ARBA00023004"/>
    </source>
</evidence>
<protein>
    <submittedName>
        <fullName evidence="10">Cysteine desulfurase family protein</fullName>
    </submittedName>
</protein>
<dbReference type="RefSeq" id="WP_066056031.1">
    <property type="nucleotide sequence ID" value="NZ_JBHUNF010000003.1"/>
</dbReference>
<dbReference type="Proteomes" id="UP001597453">
    <property type="component" value="Unassembled WGS sequence"/>
</dbReference>
<keyword evidence="5" id="KW-0663">Pyridoxal phosphate</keyword>
<comment type="similarity">
    <text evidence="2">Belongs to the class-V pyridoxal-phosphate-dependent aminotransferase family. NifS/IscS subfamily.</text>
</comment>
<dbReference type="PANTHER" id="PTHR11601">
    <property type="entry name" value="CYSTEINE DESULFURYLASE FAMILY MEMBER"/>
    <property type="match status" value="1"/>
</dbReference>
<dbReference type="Gene3D" id="1.10.260.50">
    <property type="match status" value="1"/>
</dbReference>
<dbReference type="PIRSF" id="PIRSF005572">
    <property type="entry name" value="NifS"/>
    <property type="match status" value="1"/>
</dbReference>
<feature type="domain" description="Aminotransferase class V" evidence="9">
    <location>
        <begin position="3"/>
        <end position="378"/>
    </location>
</feature>
<keyword evidence="4" id="KW-0479">Metal-binding</keyword>
<dbReference type="Gene3D" id="3.90.1150.10">
    <property type="entry name" value="Aspartate Aminotransferase, domain 1"/>
    <property type="match status" value="1"/>
</dbReference>